<keyword evidence="2" id="KW-1133">Transmembrane helix</keyword>
<evidence type="ECO:0000313" key="5">
    <source>
        <dbReference type="Proteomes" id="UP000217895"/>
    </source>
</evidence>
<keyword evidence="2" id="KW-0812">Transmembrane</keyword>
<dbReference type="EMBL" id="AP018203">
    <property type="protein sequence ID" value="BAY54683.1"/>
    <property type="molecule type" value="Genomic_DNA"/>
</dbReference>
<dbReference type="PANTHER" id="PTHR22946:SF9">
    <property type="entry name" value="POLYKETIDE TRANSFERASE AF380"/>
    <property type="match status" value="1"/>
</dbReference>
<protein>
    <recommendedName>
        <fullName evidence="3">Serine aminopeptidase S33 domain-containing protein</fullName>
    </recommendedName>
</protein>
<gene>
    <name evidence="4" type="ORF">NIES2135_15010</name>
</gene>
<dbReference type="AlphaFoldDB" id="A0A1Z4JDE0"/>
<dbReference type="Proteomes" id="UP000217895">
    <property type="component" value="Chromosome"/>
</dbReference>
<dbReference type="InterPro" id="IPR029058">
    <property type="entry name" value="AB_hydrolase_fold"/>
</dbReference>
<feature type="transmembrane region" description="Helical" evidence="2">
    <location>
        <begin position="325"/>
        <end position="345"/>
    </location>
</feature>
<feature type="transmembrane region" description="Helical" evidence="2">
    <location>
        <begin position="421"/>
        <end position="440"/>
    </location>
</feature>
<dbReference type="Gene3D" id="3.40.50.1820">
    <property type="entry name" value="alpha/beta hydrolase"/>
    <property type="match status" value="1"/>
</dbReference>
<reference evidence="4 5" key="1">
    <citation type="submission" date="2017-06" db="EMBL/GenBank/DDBJ databases">
        <title>Genome sequencing of cyanobaciteial culture collection at National Institute for Environmental Studies (NIES).</title>
        <authorList>
            <person name="Hirose Y."/>
            <person name="Shimura Y."/>
            <person name="Fujisawa T."/>
            <person name="Nakamura Y."/>
            <person name="Kawachi M."/>
        </authorList>
    </citation>
    <scope>NUCLEOTIDE SEQUENCE [LARGE SCALE GENOMIC DNA]</scope>
    <source>
        <strain evidence="4 5">NIES-2135</strain>
    </source>
</reference>
<feature type="domain" description="Serine aminopeptidase S33" evidence="3">
    <location>
        <begin position="67"/>
        <end position="170"/>
    </location>
</feature>
<name>A0A1Z4JDE0_LEPBY</name>
<feature type="transmembrane region" description="Helical" evidence="2">
    <location>
        <begin position="470"/>
        <end position="491"/>
    </location>
</feature>
<organism evidence="4 5">
    <name type="scientific">Leptolyngbya boryana NIES-2135</name>
    <dbReference type="NCBI Taxonomy" id="1973484"/>
    <lineage>
        <taxon>Bacteria</taxon>
        <taxon>Bacillati</taxon>
        <taxon>Cyanobacteriota</taxon>
        <taxon>Cyanophyceae</taxon>
        <taxon>Leptolyngbyales</taxon>
        <taxon>Leptolyngbyaceae</taxon>
        <taxon>Leptolyngbya group</taxon>
        <taxon>Leptolyngbya</taxon>
    </lineage>
</organism>
<feature type="transmembrane region" description="Helical" evidence="2">
    <location>
        <begin position="447"/>
        <end position="464"/>
    </location>
</feature>
<feature type="transmembrane region" description="Helical" evidence="2">
    <location>
        <begin position="357"/>
        <end position="379"/>
    </location>
</feature>
<keyword evidence="1" id="KW-0378">Hydrolase</keyword>
<dbReference type="GO" id="GO:0052689">
    <property type="term" value="F:carboxylic ester hydrolase activity"/>
    <property type="evidence" value="ECO:0007669"/>
    <property type="project" value="UniProtKB-ARBA"/>
</dbReference>
<feature type="transmembrane region" description="Helical" evidence="2">
    <location>
        <begin position="293"/>
        <end position="313"/>
    </location>
</feature>
<feature type="transmembrane region" description="Helical" evidence="2">
    <location>
        <begin position="391"/>
        <end position="409"/>
    </location>
</feature>
<dbReference type="Pfam" id="PF12146">
    <property type="entry name" value="Hydrolase_4"/>
    <property type="match status" value="1"/>
</dbReference>
<keyword evidence="2" id="KW-0472">Membrane</keyword>
<feature type="transmembrane region" description="Helical" evidence="2">
    <location>
        <begin position="260"/>
        <end position="281"/>
    </location>
</feature>
<evidence type="ECO:0000313" key="4">
    <source>
        <dbReference type="EMBL" id="BAY54683.1"/>
    </source>
</evidence>
<dbReference type="InterPro" id="IPR022742">
    <property type="entry name" value="Hydrolase_4"/>
</dbReference>
<keyword evidence="5" id="KW-1185">Reference proteome</keyword>
<dbReference type="SUPFAM" id="SSF53474">
    <property type="entry name" value="alpha/beta-Hydrolases"/>
    <property type="match status" value="1"/>
</dbReference>
<accession>A0A1Z4JDE0</accession>
<proteinExistence type="predicted"/>
<dbReference type="PANTHER" id="PTHR22946">
    <property type="entry name" value="DIENELACTONE HYDROLASE DOMAIN-CONTAINING PROTEIN-RELATED"/>
    <property type="match status" value="1"/>
</dbReference>
<evidence type="ECO:0000256" key="2">
    <source>
        <dbReference type="SAM" id="Phobius"/>
    </source>
</evidence>
<dbReference type="InterPro" id="IPR050261">
    <property type="entry name" value="FrsA_esterase"/>
</dbReference>
<evidence type="ECO:0000259" key="3">
    <source>
        <dbReference type="Pfam" id="PF12146"/>
    </source>
</evidence>
<sequence>MVFECWLKPVKLNYKRLALLVLAILLIVSSWLGIAFARSGLDVRSFQKEGVPLLYLAPQGAKTIPGVLVAHGFAGSKQLMLGYGHVLAHAGYAVMLWDFDGHGANGTRLERYELQQNLERALQALLEQPQVDPGRLALLGHSMGSGIVMNAGIRDRERFAATVAVSPTGANVTPQSPRNLQLQAGSGEGRFVGNAERLLAQAGGENTNLATGQGRELVVIPGVEHITILFSDGSHQSALRWLDAAFGRTSDSQYRDRRMAWYGLHLLGWLIGLAAISPLLTHPPFIPTKIAPIRQWTGLIAAPLAATAGLVLLSQRFDLQNLGGVQVGGAVGVWFLIAGLTWLGILARLPRPTLRAVGLGIMLFVILWIAFGAMAQVVWLQWWLIPIRLRVWLPVAIACFPWFLAAGIVQENIGVGKRFLWWLGQSVVLIGGFVLTLNFLPQLGFMFLLLPLFPLLMGILSLIAGLFNQAWVYAIGSALFFGWLLAAGFPLSA</sequence>
<evidence type="ECO:0000256" key="1">
    <source>
        <dbReference type="ARBA" id="ARBA00022801"/>
    </source>
</evidence>
<feature type="transmembrane region" description="Helical" evidence="2">
    <location>
        <begin position="17"/>
        <end position="37"/>
    </location>
</feature>